<dbReference type="SMART" id="SM00530">
    <property type="entry name" value="HTH_XRE"/>
    <property type="match status" value="1"/>
</dbReference>
<organism evidence="3 4">
    <name type="scientific">Amycolatopsis rhabdoformis</name>
    <dbReference type="NCBI Taxonomy" id="1448059"/>
    <lineage>
        <taxon>Bacteria</taxon>
        <taxon>Bacillati</taxon>
        <taxon>Actinomycetota</taxon>
        <taxon>Actinomycetes</taxon>
        <taxon>Pseudonocardiales</taxon>
        <taxon>Pseudonocardiaceae</taxon>
        <taxon>Amycolatopsis</taxon>
    </lineage>
</organism>
<sequence length="289" mass="32189">MTKQKGTSVRQRRVSAELRALRVQRKLTCRDVAVGVDFSESKISRMETGDRGLYADDVAAILGFLRAPSVLRQELMALVREGEERNWHEIHGKLPPSWKDLIRIEDEAAAIKNFEPLLIPGLAQVPEYSRALLRAMEPHLSETEIEKLVAARSNRQLVLSRHNPPTVHLLIEESAVRRVVGSSEVMRTQLRNLQNLTNRSNVVIQIVPFAAGAHIGLAGLLVLLEFINGPTLAYAESNGTSSFIEEDAGVARAKVAWSSLRAIALSREESARQLVKLIGELHPPEEPRR</sequence>
<proteinExistence type="predicted"/>
<keyword evidence="1" id="KW-0812">Transmembrane</keyword>
<dbReference type="InterPro" id="IPR043917">
    <property type="entry name" value="DUF5753"/>
</dbReference>
<evidence type="ECO:0000256" key="1">
    <source>
        <dbReference type="SAM" id="Phobius"/>
    </source>
</evidence>
<gene>
    <name evidence="3" type="ORF">VSH64_41970</name>
</gene>
<evidence type="ECO:0000259" key="2">
    <source>
        <dbReference type="PROSITE" id="PS50943"/>
    </source>
</evidence>
<evidence type="ECO:0000313" key="4">
    <source>
        <dbReference type="Proteomes" id="UP001330812"/>
    </source>
</evidence>
<keyword evidence="1" id="KW-0472">Membrane</keyword>
<dbReference type="Pfam" id="PF13560">
    <property type="entry name" value="HTH_31"/>
    <property type="match status" value="1"/>
</dbReference>
<reference evidence="3 4" key="1">
    <citation type="journal article" date="2015" name="Int. J. Syst. Evol. Microbiol.">
        <title>Amycolatopsis rhabdoformis sp. nov., an actinomycete isolated from a tropical forest soil.</title>
        <authorList>
            <person name="Souza W.R."/>
            <person name="Silva R.E."/>
            <person name="Goodfellow M."/>
            <person name="Busarakam K."/>
            <person name="Figueiro F.S."/>
            <person name="Ferreira D."/>
            <person name="Rodrigues-Filho E."/>
            <person name="Moraes L.A.B."/>
            <person name="Zucchi T.D."/>
        </authorList>
    </citation>
    <scope>NUCLEOTIDE SEQUENCE [LARGE SCALE GENOMIC DNA]</scope>
    <source>
        <strain evidence="3 4">NCIMB 14900</strain>
    </source>
</reference>
<keyword evidence="4" id="KW-1185">Reference proteome</keyword>
<dbReference type="InterPro" id="IPR001387">
    <property type="entry name" value="Cro/C1-type_HTH"/>
</dbReference>
<name>A0ABZ1I4K3_9PSEU</name>
<dbReference type="CDD" id="cd00093">
    <property type="entry name" value="HTH_XRE"/>
    <property type="match status" value="1"/>
</dbReference>
<feature type="domain" description="HTH cro/C1-type" evidence="2">
    <location>
        <begin position="18"/>
        <end position="71"/>
    </location>
</feature>
<accession>A0ABZ1I4K3</accession>
<protein>
    <submittedName>
        <fullName evidence="3">Helix-turn-helix transcriptional regulator</fullName>
    </submittedName>
</protein>
<evidence type="ECO:0000313" key="3">
    <source>
        <dbReference type="EMBL" id="WSE29307.1"/>
    </source>
</evidence>
<dbReference type="InterPro" id="IPR010982">
    <property type="entry name" value="Lambda_DNA-bd_dom_sf"/>
</dbReference>
<keyword evidence="1" id="KW-1133">Transmembrane helix</keyword>
<dbReference type="Pfam" id="PF19054">
    <property type="entry name" value="DUF5753"/>
    <property type="match status" value="1"/>
</dbReference>
<dbReference type="Gene3D" id="1.10.260.40">
    <property type="entry name" value="lambda repressor-like DNA-binding domains"/>
    <property type="match status" value="1"/>
</dbReference>
<dbReference type="RefSeq" id="WP_326568271.1">
    <property type="nucleotide sequence ID" value="NZ_CP142149.1"/>
</dbReference>
<dbReference type="PROSITE" id="PS50943">
    <property type="entry name" value="HTH_CROC1"/>
    <property type="match status" value="1"/>
</dbReference>
<dbReference type="Proteomes" id="UP001330812">
    <property type="component" value="Chromosome"/>
</dbReference>
<feature type="transmembrane region" description="Helical" evidence="1">
    <location>
        <begin position="202"/>
        <end position="224"/>
    </location>
</feature>
<dbReference type="EMBL" id="CP142149">
    <property type="protein sequence ID" value="WSE29307.1"/>
    <property type="molecule type" value="Genomic_DNA"/>
</dbReference>
<dbReference type="SUPFAM" id="SSF47413">
    <property type="entry name" value="lambda repressor-like DNA-binding domains"/>
    <property type="match status" value="1"/>
</dbReference>